<dbReference type="InterPro" id="IPR058897">
    <property type="entry name" value="PAPPA_SD_C"/>
</dbReference>
<dbReference type="Pfam" id="PF25900">
    <property type="entry name" value="PAPPA"/>
    <property type="match status" value="1"/>
</dbReference>
<dbReference type="CDD" id="cd00146">
    <property type="entry name" value="PKD"/>
    <property type="match status" value="1"/>
</dbReference>
<comment type="cofactor">
    <cofactor evidence="1">
        <name>Ca(2+)</name>
        <dbReference type="ChEBI" id="CHEBI:29108"/>
    </cofactor>
</comment>
<keyword evidence="2" id="KW-0479">Metal-binding</keyword>
<evidence type="ECO:0008006" key="11">
    <source>
        <dbReference type="Google" id="ProtNLM"/>
    </source>
</evidence>
<evidence type="ECO:0000313" key="10">
    <source>
        <dbReference type="Proteomes" id="UP001143362"/>
    </source>
</evidence>
<dbReference type="SMART" id="SM00159">
    <property type="entry name" value="PTX"/>
    <property type="match status" value="1"/>
</dbReference>
<dbReference type="Gene3D" id="2.130.10.130">
    <property type="entry name" value="Integrin alpha, N-terminal"/>
    <property type="match status" value="3"/>
</dbReference>
<dbReference type="EMBL" id="SHNN01000010">
    <property type="protein sequence ID" value="MCX2983455.1"/>
    <property type="molecule type" value="Genomic_DNA"/>
</dbReference>
<evidence type="ECO:0000313" key="9">
    <source>
        <dbReference type="EMBL" id="MCX2983455.1"/>
    </source>
</evidence>
<dbReference type="InterPro" id="IPR018511">
    <property type="entry name" value="Hemolysin-typ_Ca-bd_CS"/>
</dbReference>
<dbReference type="InterPro" id="IPR000601">
    <property type="entry name" value="PKD_dom"/>
</dbReference>
<dbReference type="InterPro" id="IPR013517">
    <property type="entry name" value="FG-GAP"/>
</dbReference>
<dbReference type="Pfam" id="PF13385">
    <property type="entry name" value="Laminin_G_3"/>
    <property type="match status" value="1"/>
</dbReference>
<feature type="domain" description="Pentraxin (PTX)" evidence="8">
    <location>
        <begin position="685"/>
        <end position="890"/>
    </location>
</feature>
<comment type="caution">
    <text evidence="9">The sequence shown here is derived from an EMBL/GenBank/DDBJ whole genome shotgun (WGS) entry which is preliminary data.</text>
</comment>
<dbReference type="PROSITE" id="PS50093">
    <property type="entry name" value="PKD"/>
    <property type="match status" value="1"/>
</dbReference>
<dbReference type="InterPro" id="IPR011049">
    <property type="entry name" value="Serralysin-like_metalloprot_C"/>
</dbReference>
<reference evidence="9" key="1">
    <citation type="submission" date="2019-02" db="EMBL/GenBank/DDBJ databases">
        <authorList>
            <person name="Li S.-H."/>
        </authorList>
    </citation>
    <scope>NUCLEOTIDE SEQUENCE</scope>
    <source>
        <strain evidence="9">IMCC14734</strain>
    </source>
</reference>
<dbReference type="SUPFAM" id="SSF49899">
    <property type="entry name" value="Concanavalin A-like lectins/glucanases"/>
    <property type="match status" value="1"/>
</dbReference>
<keyword evidence="5" id="KW-1015">Disulfide bond</keyword>
<organism evidence="9 10">
    <name type="scientific">Candidatus Litorirhabdus singularis</name>
    <dbReference type="NCBI Taxonomy" id="2518993"/>
    <lineage>
        <taxon>Bacteria</taxon>
        <taxon>Pseudomonadati</taxon>
        <taxon>Pseudomonadota</taxon>
        <taxon>Gammaproteobacteria</taxon>
        <taxon>Cellvibrionales</taxon>
        <taxon>Halieaceae</taxon>
        <taxon>Candidatus Litorirhabdus</taxon>
    </lineage>
</organism>
<dbReference type="Gene3D" id="2.150.10.10">
    <property type="entry name" value="Serralysin-like metalloprotease, C-terminal"/>
    <property type="match status" value="3"/>
</dbReference>
<feature type="domain" description="PKD" evidence="7">
    <location>
        <begin position="1858"/>
        <end position="1933"/>
    </location>
</feature>
<dbReference type="SUPFAM" id="SSF69318">
    <property type="entry name" value="Integrin alpha N-terminal domain"/>
    <property type="match status" value="2"/>
</dbReference>
<dbReference type="Pfam" id="PF00353">
    <property type="entry name" value="HemolysinCabind"/>
    <property type="match status" value="4"/>
</dbReference>
<dbReference type="PRINTS" id="PR00313">
    <property type="entry name" value="CABNDNGRPT"/>
</dbReference>
<evidence type="ECO:0000259" key="7">
    <source>
        <dbReference type="PROSITE" id="PS50093"/>
    </source>
</evidence>
<evidence type="ECO:0000259" key="8">
    <source>
        <dbReference type="PROSITE" id="PS51828"/>
    </source>
</evidence>
<evidence type="ECO:0000256" key="2">
    <source>
        <dbReference type="ARBA" id="ARBA00022723"/>
    </source>
</evidence>
<gene>
    <name evidence="9" type="ORF">EYC98_21560</name>
</gene>
<keyword evidence="3" id="KW-0732">Signal</keyword>
<keyword evidence="6" id="KW-0325">Glycoprotein</keyword>
<dbReference type="PRINTS" id="PR00895">
    <property type="entry name" value="PENTAXIN"/>
</dbReference>
<proteinExistence type="predicted"/>
<evidence type="ECO:0000256" key="1">
    <source>
        <dbReference type="ARBA" id="ARBA00001913"/>
    </source>
</evidence>
<dbReference type="Gene3D" id="2.60.120.200">
    <property type="match status" value="1"/>
</dbReference>
<dbReference type="PANTHER" id="PTHR19277">
    <property type="entry name" value="PENTRAXIN"/>
    <property type="match status" value="1"/>
</dbReference>
<keyword evidence="4" id="KW-0106">Calcium</keyword>
<dbReference type="InterPro" id="IPR001759">
    <property type="entry name" value="PTX_dom"/>
</dbReference>
<dbReference type="InterPro" id="IPR013783">
    <property type="entry name" value="Ig-like_fold"/>
</dbReference>
<dbReference type="InterPro" id="IPR035986">
    <property type="entry name" value="PKD_dom_sf"/>
</dbReference>
<feature type="non-terminal residue" evidence="9">
    <location>
        <position position="1933"/>
    </location>
</feature>
<dbReference type="SUPFAM" id="SSF49299">
    <property type="entry name" value="PKD domain"/>
    <property type="match status" value="1"/>
</dbReference>
<keyword evidence="10" id="KW-1185">Reference proteome</keyword>
<evidence type="ECO:0000256" key="3">
    <source>
        <dbReference type="ARBA" id="ARBA00022729"/>
    </source>
</evidence>
<protein>
    <recommendedName>
        <fullName evidence="11">PKD domain-containing protein</fullName>
    </recommendedName>
</protein>
<dbReference type="SUPFAM" id="SSF51120">
    <property type="entry name" value="beta-Roll"/>
    <property type="match status" value="2"/>
</dbReference>
<dbReference type="PROSITE" id="PS00330">
    <property type="entry name" value="HEMOLYSIN_CALCIUM"/>
    <property type="match status" value="2"/>
</dbReference>
<dbReference type="InterPro" id="IPR001343">
    <property type="entry name" value="Hemolysn_Ca-bd"/>
</dbReference>
<dbReference type="Pfam" id="PF18911">
    <property type="entry name" value="PKD_4"/>
    <property type="match status" value="1"/>
</dbReference>
<dbReference type="RefSeq" id="WP_279247495.1">
    <property type="nucleotide sequence ID" value="NZ_SHNN01000010.1"/>
</dbReference>
<accession>A0ABT3TMC8</accession>
<dbReference type="InterPro" id="IPR013320">
    <property type="entry name" value="ConA-like_dom_sf"/>
</dbReference>
<sequence length="1933" mass="201171">SLTFAPLGSVDTPLEIDLAQHSLNERRDIVLGGDGNDVLSGGLGRDWIFGQAGNDVLTGGVDRNAPDLLFGGDGDDTFQLIPDALPLAGDGTGGTVIPTTSDQFFGGAGEDRVLFLGGDFDRRGLPVPDYASLRYDIFLHRYEFTSLVWDIGEQVFRSTLVNTDTVYEQQYLFYQTHDVEHTEFDLRAGDDVLRLDGGFMFGQQATEEWGLDLGDFEQGASEAAVTVRAGAGNDKVFGGPLGDVLDGGPGADYLLGGPGNDEILGGGGADTLYGNGLASQVPGDGYWFTPPQPAAFDPLAFESEAFVYSLAVPFLDLSEPGHSGVDLNVDNANVDESAFGLEQIGGGGLGPLQAIGDFNDDGFADFITSGATHSFLLLGLADLADLEAVDTYAEVIIDHATLGRPGQGVGDVDGDGIEDLAFIRTDGDDLLVTIVLGGAQDWAREWDGDFVATLDAGNSRTIRLGGNPLSANGQVALQWLEITGDGQSDLLIVADSTSGAQSPVTSTYNYGYIYSGQVIAASGAELGLGDRLAKIRSGADVSILQALVAGDVNGDGLDEILFGTTGLTVEEVTPAVVTAQAAPIMVEGLSTQLTIKLGTVTETFIVTYGPNPTIMSLVDQINAQVADSDLAYLVTASATTNGRLQFTTDDGGPDVRLEVSESIVNSSPLGFTAVQEDLTATNFRIIEENVVKFDGNNDRVNLPSSALNGASAFSVAVQVKTNKAGTTVISGAGSGSTNEILLQIINGTTVRLNLPGGQGDWILSKNILDNQQHHLALTRDSASAVRLYVDGVLQTIDNVSGGTAWGFPAGSLQITSLLLGQDQDTVGGGFDPAEAFRGEMDDLGIWNRALSPSEVTAAMNGTASTSGLVGYWRFNELAGTIAYDSARYTANGLPLANASLINGAYFAPATFQYFFDGGSIPISIVSGFTRLADDPVSVAGLQAADVYAGLNSQIVLLYSENHGASGVSTNGNLLFPTPAGPYEVVVPAETRVDQDTAVTLQVTHGNNLAQTVNAINTQLSQSASLKKVYFADDAVDLPGGFFEQGEYYQGNVEVSGLDELGDGNTSVTVGLNVLGSFEGQEIIRIGAYSPSDIYYERTVTIPGSDSQYSSNVDFQWTLPASDASDLNGDWRIYAFVDDPGFLQTTQSRIDTFVLTLNVPFAQARAAGASIVFDLVNEPVYHEGISLVVYQEAVTTPPLGFTAQQTRFGSVVSSSTVNVPLLPELPAGGDVLVTLAATPVPVAPIALGDLNNDGYDDFALASSQDLRVFLGSVGILDAGALGAPAYTITGTDLTATAGDFNGDGNRDLAVLDASGAIGIFSSLAANPQGTVLTLADADTTLTGAASQTLSQYATTVLDFSSETSTGNWSASQALGAPNTNSYGDITTAWAPSPRNGSQEFITVGYATPVYANQVVIRETYGNGFVTQVDLVDLEGVLHTVWTGVDPSLPGTPVDFVIDFAQTDFLVKGVKVYVDTDHDLSAWEEIDSIQLTGVPMRTFIASTDVNGDRIDDLLIGSDTAVTTGTGRSYVVYGSRGVVELPTEFAVLETVSIAGSGSFVTGDGNRFTVAADISGDRWVRFSTLGDGQAGNLITLQQGAVIGSVLGDLVDASGRVLQSQQSVFDLRTLEAGTYYLRAPSGAEEFTVFIDAPIAGASNESATAPDRDTLNGGDGDDTIVGNHQLDRMFGGSGADTFTGEAIEIRDRDVADSSVAVTTPEASYGNPTAPLDAVIDIVDGALRVAIAQALGLPVTTDFLGNPLVQGLIYASDLSRITSLDLSGVDVGDLSPAELVVLGSLFNVQEGETVTIPIQPGSWNVTGAATASGTNTPIIFTAGDEGQVTITIGSISFVIGVGNVAPAVMLDAVLTIDPAGTLTAGGAFTDPGSLDTWTATVDYGDGSGVQALALNPDKSFALNHSYAVSGVYTVTVTVSDEDGG</sequence>
<dbReference type="Proteomes" id="UP001143362">
    <property type="component" value="Unassembled WGS sequence"/>
</dbReference>
<feature type="non-terminal residue" evidence="9">
    <location>
        <position position="1"/>
    </location>
</feature>
<evidence type="ECO:0000256" key="4">
    <source>
        <dbReference type="ARBA" id="ARBA00022837"/>
    </source>
</evidence>
<dbReference type="InterPro" id="IPR028994">
    <property type="entry name" value="Integrin_alpha_N"/>
</dbReference>
<name>A0ABT3TMC8_9GAMM</name>
<dbReference type="Pfam" id="PF13517">
    <property type="entry name" value="FG-GAP_3"/>
    <property type="match status" value="1"/>
</dbReference>
<dbReference type="PROSITE" id="PS51828">
    <property type="entry name" value="PTX_2"/>
    <property type="match status" value="1"/>
</dbReference>
<evidence type="ECO:0000256" key="5">
    <source>
        <dbReference type="ARBA" id="ARBA00023157"/>
    </source>
</evidence>
<dbReference type="PANTHER" id="PTHR19277:SF125">
    <property type="entry name" value="B6"/>
    <property type="match status" value="1"/>
</dbReference>
<dbReference type="InterPro" id="IPR051360">
    <property type="entry name" value="Neuronal_Pentraxin_Related"/>
</dbReference>
<dbReference type="Gene3D" id="2.60.40.10">
    <property type="entry name" value="Immunoglobulins"/>
    <property type="match status" value="1"/>
</dbReference>
<evidence type="ECO:0000256" key="6">
    <source>
        <dbReference type="ARBA" id="ARBA00023180"/>
    </source>
</evidence>